<dbReference type="Proteomes" id="UP001305779">
    <property type="component" value="Unassembled WGS sequence"/>
</dbReference>
<keyword evidence="2" id="KW-0472">Membrane</keyword>
<reference evidence="3 4" key="1">
    <citation type="journal article" date="2023" name="G3 (Bethesda)">
        <title>A chromosome-level genome assembly of Zasmidium syzygii isolated from banana leaves.</title>
        <authorList>
            <person name="van Westerhoven A.C."/>
            <person name="Mehrabi R."/>
            <person name="Talebi R."/>
            <person name="Steentjes M.B.F."/>
            <person name="Corcolon B."/>
            <person name="Chong P.A."/>
            <person name="Kema G.H.J."/>
            <person name="Seidl M.F."/>
        </authorList>
    </citation>
    <scope>NUCLEOTIDE SEQUENCE [LARGE SCALE GENOMIC DNA]</scope>
    <source>
        <strain evidence="3 4">P124</strain>
    </source>
</reference>
<organism evidence="3 4">
    <name type="scientific">Zasmidium cellare</name>
    <name type="common">Wine cellar mold</name>
    <name type="synonym">Racodium cellare</name>
    <dbReference type="NCBI Taxonomy" id="395010"/>
    <lineage>
        <taxon>Eukaryota</taxon>
        <taxon>Fungi</taxon>
        <taxon>Dikarya</taxon>
        <taxon>Ascomycota</taxon>
        <taxon>Pezizomycotina</taxon>
        <taxon>Dothideomycetes</taxon>
        <taxon>Dothideomycetidae</taxon>
        <taxon>Mycosphaerellales</taxon>
        <taxon>Mycosphaerellaceae</taxon>
        <taxon>Zasmidium</taxon>
    </lineage>
</organism>
<evidence type="ECO:0000256" key="2">
    <source>
        <dbReference type="SAM" id="Phobius"/>
    </source>
</evidence>
<gene>
    <name evidence="3" type="ORF">PRZ48_004384</name>
</gene>
<name>A0ABR0EPH4_ZASCE</name>
<keyword evidence="2" id="KW-0812">Transmembrane</keyword>
<sequence length="324" mass="36083">MARSTMLRYTRLFFMFMCFLSVAVTAVPIVADAKNTDQTPDHNDQQTKRSSKAAQDHWVDMFDNIQPLPTMPTSTARSTAAAKPLEAQRHKGEHLQSYQGQHQRPETDGDTNNQQHNSAWQEEISGFNGPFAQFITSQYGTNLNITDIYMRGFSCGLASVVAAVAVVTSLYVVVGPLIARMWWRAQDSTVISSALTYTKRSGFDVSRRGTPPALLATTSRSDVTSSTTHQDVLIDAPLRPTTTDKWTLRNSALALATHKTKRRLRRAHAMSSASDDRAGSIYEIGQGIDPNKRIKCHYKQTYHLQATWPSQVGLLNSHFQCGFV</sequence>
<evidence type="ECO:0000256" key="1">
    <source>
        <dbReference type="SAM" id="MobiDB-lite"/>
    </source>
</evidence>
<evidence type="ECO:0008006" key="5">
    <source>
        <dbReference type="Google" id="ProtNLM"/>
    </source>
</evidence>
<comment type="caution">
    <text evidence="3">The sequence shown here is derived from an EMBL/GenBank/DDBJ whole genome shotgun (WGS) entry which is preliminary data.</text>
</comment>
<evidence type="ECO:0000313" key="3">
    <source>
        <dbReference type="EMBL" id="KAK4503469.1"/>
    </source>
</evidence>
<proteinExistence type="predicted"/>
<protein>
    <recommendedName>
        <fullName evidence="5">Membrane-associated protein</fullName>
    </recommendedName>
</protein>
<accession>A0ABR0EPH4</accession>
<evidence type="ECO:0000313" key="4">
    <source>
        <dbReference type="Proteomes" id="UP001305779"/>
    </source>
</evidence>
<keyword evidence="4" id="KW-1185">Reference proteome</keyword>
<feature type="transmembrane region" description="Helical" evidence="2">
    <location>
        <begin position="148"/>
        <end position="174"/>
    </location>
</feature>
<keyword evidence="2" id="KW-1133">Transmembrane helix</keyword>
<feature type="transmembrane region" description="Helical" evidence="2">
    <location>
        <begin position="12"/>
        <end position="31"/>
    </location>
</feature>
<feature type="region of interest" description="Disordered" evidence="1">
    <location>
        <begin position="34"/>
        <end position="54"/>
    </location>
</feature>
<feature type="region of interest" description="Disordered" evidence="1">
    <location>
        <begin position="67"/>
        <end position="115"/>
    </location>
</feature>
<dbReference type="EMBL" id="JAXOVC010000003">
    <property type="protein sequence ID" value="KAK4503469.1"/>
    <property type="molecule type" value="Genomic_DNA"/>
</dbReference>